<reference evidence="1 2" key="1">
    <citation type="journal article" date="2016" name="Nat. Commun.">
        <title>Thousands of microbial genomes shed light on interconnected biogeochemical processes in an aquifer system.</title>
        <authorList>
            <person name="Anantharaman K."/>
            <person name="Brown C.T."/>
            <person name="Hug L.A."/>
            <person name="Sharon I."/>
            <person name="Castelle C.J."/>
            <person name="Probst A.J."/>
            <person name="Thomas B.C."/>
            <person name="Singh A."/>
            <person name="Wilkins M.J."/>
            <person name="Karaoz U."/>
            <person name="Brodie E.L."/>
            <person name="Williams K.H."/>
            <person name="Hubbard S.S."/>
            <person name="Banfield J.F."/>
        </authorList>
    </citation>
    <scope>NUCLEOTIDE SEQUENCE [LARGE SCALE GENOMIC DNA]</scope>
</reference>
<dbReference type="Proteomes" id="UP000178449">
    <property type="component" value="Unassembled WGS sequence"/>
</dbReference>
<name>A0A1F6G723_9PROT</name>
<dbReference type="EMBL" id="MFNE01000044">
    <property type="protein sequence ID" value="OGG93904.1"/>
    <property type="molecule type" value="Genomic_DNA"/>
</dbReference>
<evidence type="ECO:0000313" key="1">
    <source>
        <dbReference type="EMBL" id="OGG93904.1"/>
    </source>
</evidence>
<evidence type="ECO:0000313" key="2">
    <source>
        <dbReference type="Proteomes" id="UP000178449"/>
    </source>
</evidence>
<protein>
    <submittedName>
        <fullName evidence="1">Uncharacterized protein</fullName>
    </submittedName>
</protein>
<comment type="caution">
    <text evidence="1">The sequence shown here is derived from an EMBL/GenBank/DDBJ whole genome shotgun (WGS) entry which is preliminary data.</text>
</comment>
<sequence>MRAFGGLACGGVLPLAEGILPKERTVTSSGEFASPKQRPPSVLVMVVNTELALFALTDLALHGKSVRRIQAT</sequence>
<accession>A0A1F6G723</accession>
<dbReference type="STRING" id="1817772.A2527_09890"/>
<dbReference type="AlphaFoldDB" id="A0A1F6G723"/>
<organism evidence="1 2">
    <name type="scientific">Candidatus Lambdaproteobacteria bacterium RIFOXYD2_FULL_50_16</name>
    <dbReference type="NCBI Taxonomy" id="1817772"/>
    <lineage>
        <taxon>Bacteria</taxon>
        <taxon>Pseudomonadati</taxon>
        <taxon>Pseudomonadota</taxon>
        <taxon>Candidatus Lambdaproteobacteria</taxon>
    </lineage>
</organism>
<proteinExistence type="predicted"/>
<gene>
    <name evidence="1" type="ORF">A2527_09890</name>
</gene>